<reference evidence="1 2" key="1">
    <citation type="submission" date="2011-08" db="EMBL/GenBank/DDBJ databases">
        <authorList>
            <person name="Liu Z.J."/>
            <person name="Shi F.L."/>
            <person name="Lu J.Q."/>
            <person name="Li M."/>
            <person name="Wang Z.L."/>
        </authorList>
    </citation>
    <scope>NUCLEOTIDE SEQUENCE [LARGE SCALE GENOMIC DNA]</scope>
    <source>
        <strain evidence="1 2">USNM 41457</strain>
    </source>
</reference>
<dbReference type="EMBL" id="AFBI03000089">
    <property type="protein sequence ID" value="EJW02106.1"/>
    <property type="molecule type" value="Genomic_DNA"/>
</dbReference>
<keyword evidence="2" id="KW-1185">Reference proteome</keyword>
<protein>
    <submittedName>
        <fullName evidence="1">Uncharacterized protein</fullName>
    </submittedName>
</protein>
<dbReference type="Proteomes" id="UP000003163">
    <property type="component" value="Unassembled WGS sequence"/>
</dbReference>
<dbReference type="HOGENOM" id="CLU_2015236_0_0_1"/>
<dbReference type="VEuPathDB" id="MicrosporidiaDB:EDEG_03445"/>
<organism evidence="1 2">
    <name type="scientific">Edhazardia aedis (strain USNM 41457)</name>
    <name type="common">Microsporidian parasite</name>
    <dbReference type="NCBI Taxonomy" id="1003232"/>
    <lineage>
        <taxon>Eukaryota</taxon>
        <taxon>Fungi</taxon>
        <taxon>Fungi incertae sedis</taxon>
        <taxon>Microsporidia</taxon>
        <taxon>Edhazardia</taxon>
    </lineage>
</organism>
<name>J9D2T0_EDHAE</name>
<dbReference type="AlphaFoldDB" id="J9D2T0"/>
<reference evidence="2" key="2">
    <citation type="submission" date="2015-07" db="EMBL/GenBank/DDBJ databases">
        <title>Contrasting host-pathogen interactions and genome evolution in two generalist and specialist microsporidian pathogens of mosquitoes.</title>
        <authorList>
            <consortium name="The Broad Institute Genomics Platform"/>
            <consortium name="The Broad Institute Genome Sequencing Center for Infectious Disease"/>
            <person name="Cuomo C.A."/>
            <person name="Sanscrainte N.D."/>
            <person name="Goldberg J.M."/>
            <person name="Heiman D."/>
            <person name="Young S."/>
            <person name="Zeng Q."/>
            <person name="Becnel J.J."/>
            <person name="Birren B.W."/>
        </authorList>
    </citation>
    <scope>NUCLEOTIDE SEQUENCE [LARGE SCALE GENOMIC DNA]</scope>
    <source>
        <strain evidence="2">USNM 41457</strain>
    </source>
</reference>
<dbReference type="InParanoid" id="J9D2T0"/>
<comment type="caution">
    <text evidence="1">The sequence shown here is derived from an EMBL/GenBank/DDBJ whole genome shotgun (WGS) entry which is preliminary data.</text>
</comment>
<accession>J9D2T0</accession>
<gene>
    <name evidence="1" type="ORF">EDEG_03445</name>
</gene>
<evidence type="ECO:0000313" key="2">
    <source>
        <dbReference type="Proteomes" id="UP000003163"/>
    </source>
</evidence>
<evidence type="ECO:0000313" key="1">
    <source>
        <dbReference type="EMBL" id="EJW02106.1"/>
    </source>
</evidence>
<sequence>MKLILTHILYTLSAISRNKNIDFVNEIKEKYILATNLSLEESEKSRKERFLENFYCSYLETELELFISELELFVAPMNKSRKPLNYYYKKIFRQSVQLQLFELLDIKKLDLKGNIIYLTKRYY</sequence>
<proteinExistence type="predicted"/>